<proteinExistence type="predicted"/>
<organism evidence="1 2">
    <name type="scientific">Micromonospora olivasterospora</name>
    <dbReference type="NCBI Taxonomy" id="1880"/>
    <lineage>
        <taxon>Bacteria</taxon>
        <taxon>Bacillati</taxon>
        <taxon>Actinomycetota</taxon>
        <taxon>Actinomycetes</taxon>
        <taxon>Micromonosporales</taxon>
        <taxon>Micromonosporaceae</taxon>
        <taxon>Micromonospora</taxon>
    </lineage>
</organism>
<evidence type="ECO:0000313" key="2">
    <source>
        <dbReference type="Proteomes" id="UP000319825"/>
    </source>
</evidence>
<dbReference type="RefSeq" id="WP_170286425.1">
    <property type="nucleotide sequence ID" value="NZ_BAAATQ010000019.1"/>
</dbReference>
<dbReference type="Proteomes" id="UP000319825">
    <property type="component" value="Unassembled WGS sequence"/>
</dbReference>
<keyword evidence="2" id="KW-1185">Reference proteome</keyword>
<dbReference type="AlphaFoldDB" id="A0A562I970"/>
<evidence type="ECO:0000313" key="1">
    <source>
        <dbReference type="EMBL" id="TWH67275.1"/>
    </source>
</evidence>
<name>A0A562I970_MICOL</name>
<dbReference type="EMBL" id="VLKE01000001">
    <property type="protein sequence ID" value="TWH67275.1"/>
    <property type="molecule type" value="Genomic_DNA"/>
</dbReference>
<accession>A0A562I970</accession>
<reference evidence="1 2" key="1">
    <citation type="submission" date="2019-07" db="EMBL/GenBank/DDBJ databases">
        <title>R&amp;d 2014.</title>
        <authorList>
            <person name="Klenk H.-P."/>
        </authorList>
    </citation>
    <scope>NUCLEOTIDE SEQUENCE [LARGE SCALE GENOMIC DNA]</scope>
    <source>
        <strain evidence="1 2">DSM 43868</strain>
    </source>
</reference>
<gene>
    <name evidence="1" type="ORF">JD77_02247</name>
</gene>
<comment type="caution">
    <text evidence="1">The sequence shown here is derived from an EMBL/GenBank/DDBJ whole genome shotgun (WGS) entry which is preliminary data.</text>
</comment>
<protein>
    <submittedName>
        <fullName evidence="1">Uncharacterized protein</fullName>
    </submittedName>
</protein>
<sequence>MASEYGLLSLSNSPLLAALPSFRWSSAPSCAAVKPLSTTLSSGSAVIACFEVEGANLFQAVDAARRQAYALAGFTASRHGGEGRPPMLAKFHVGTYSDMAAATFDVKNPPLVGLAEIAQMAGGKVSREAVRQWAQREDFPPIMGRVSGSPAYYRPEVEDFLGSGTVLVIADR</sequence>